<sequence length="69" mass="7765">MGEKTAENLFLGFGCWRKRNFAKVSSRQPPPIGNPAQNSEKTNLMADLPHHQQSPAFWQGFCFSDDPLS</sequence>
<dbReference type="Proteomes" id="UP000004473">
    <property type="component" value="Unassembled WGS sequence"/>
</dbReference>
<dbReference type="AlphaFoldDB" id="I2NPI3"/>
<dbReference type="PATRIC" id="fig|1095748.3.peg.1652"/>
<reference evidence="1 2" key="1">
    <citation type="submission" date="2012-04" db="EMBL/GenBank/DDBJ databases">
        <authorList>
            <person name="Harkins D.M."/>
            <person name="Madupu R."/>
            <person name="Durkin A.S."/>
            <person name="Torralba M."/>
            <person name="Methe B."/>
            <person name="Sutton G.G."/>
            <person name="Nelson K.E."/>
        </authorList>
    </citation>
    <scope>NUCLEOTIDE SEQUENCE [LARGE SCALE GENOMIC DNA]</scope>
    <source>
        <strain evidence="1 2">VK64</strain>
    </source>
</reference>
<accession>I2NPI3</accession>
<protein>
    <submittedName>
        <fullName evidence="1">Uncharacterized protein</fullName>
    </submittedName>
</protein>
<comment type="caution">
    <text evidence="1">The sequence shown here is derived from an EMBL/GenBank/DDBJ whole genome shotgun (WGS) entry which is preliminary data.</text>
</comment>
<dbReference type="EMBL" id="AJMT01000126">
    <property type="protein sequence ID" value="EIG27744.1"/>
    <property type="molecule type" value="Genomic_DNA"/>
</dbReference>
<proteinExistence type="predicted"/>
<name>I2NPI3_NEISI</name>
<evidence type="ECO:0000313" key="2">
    <source>
        <dbReference type="Proteomes" id="UP000004473"/>
    </source>
</evidence>
<gene>
    <name evidence="1" type="ORF">HMPREF1051_2904</name>
</gene>
<organism evidence="1 2">
    <name type="scientific">Neisseria sicca VK64</name>
    <dbReference type="NCBI Taxonomy" id="1095748"/>
    <lineage>
        <taxon>Bacteria</taxon>
        <taxon>Pseudomonadati</taxon>
        <taxon>Pseudomonadota</taxon>
        <taxon>Betaproteobacteria</taxon>
        <taxon>Neisseriales</taxon>
        <taxon>Neisseriaceae</taxon>
        <taxon>Neisseria</taxon>
    </lineage>
</organism>
<evidence type="ECO:0000313" key="1">
    <source>
        <dbReference type="EMBL" id="EIG27744.1"/>
    </source>
</evidence>